<organism evidence="2 3">
    <name type="scientific">Caldiarchaeum subterraneum</name>
    <dbReference type="NCBI Taxonomy" id="311458"/>
    <lineage>
        <taxon>Archaea</taxon>
        <taxon>Nitrososphaerota</taxon>
        <taxon>Candidatus Caldarchaeales</taxon>
        <taxon>Candidatus Caldarchaeaceae</taxon>
        <taxon>Candidatus Caldarchaeum</taxon>
    </lineage>
</organism>
<dbReference type="PANTHER" id="PTHR42930:SF3">
    <property type="entry name" value="PHOSPHATE-SPECIFIC TRANSPORT SYSTEM ACCESSORY PROTEIN PHOU"/>
    <property type="match status" value="1"/>
</dbReference>
<comment type="caution">
    <text evidence="2">The sequence shown here is derived from an EMBL/GenBank/DDBJ whole genome shotgun (WGS) entry which is preliminary data.</text>
</comment>
<dbReference type="PANTHER" id="PTHR42930">
    <property type="entry name" value="PHOSPHATE-SPECIFIC TRANSPORT SYSTEM ACCESSORY PROTEIN PHOU"/>
    <property type="match status" value="1"/>
</dbReference>
<protein>
    <submittedName>
        <fullName evidence="2">Phosphate uptake regulator PhoU</fullName>
    </submittedName>
</protein>
<name>A0A833EBA7_CALS0</name>
<dbReference type="GO" id="GO:0030643">
    <property type="term" value="P:intracellular phosphate ion homeostasis"/>
    <property type="evidence" value="ECO:0007669"/>
    <property type="project" value="InterPro"/>
</dbReference>
<proteinExistence type="predicted"/>
<dbReference type="EMBL" id="DQVM01000011">
    <property type="protein sequence ID" value="HIQ29029.1"/>
    <property type="molecule type" value="Genomic_DNA"/>
</dbReference>
<reference evidence="2" key="1">
    <citation type="journal article" date="2020" name="ISME J.">
        <title>Gammaproteobacteria mediating utilization of methyl-, sulfur- and petroleum organic compounds in deep ocean hydrothermal plumes.</title>
        <authorList>
            <person name="Zhou Z."/>
            <person name="Liu Y."/>
            <person name="Pan J."/>
            <person name="Cron B.R."/>
            <person name="Toner B.M."/>
            <person name="Anantharaman K."/>
            <person name="Breier J.A."/>
            <person name="Dick G.J."/>
            <person name="Li M."/>
        </authorList>
    </citation>
    <scope>NUCLEOTIDE SEQUENCE</scope>
    <source>
        <strain evidence="2">SZUA-1515</strain>
    </source>
</reference>
<dbReference type="InterPro" id="IPR026022">
    <property type="entry name" value="PhoU_dom"/>
</dbReference>
<dbReference type="InterPro" id="IPR028366">
    <property type="entry name" value="PhoU"/>
</dbReference>
<accession>A0A833EBA7</accession>
<dbReference type="Proteomes" id="UP000608579">
    <property type="component" value="Unassembled WGS sequence"/>
</dbReference>
<dbReference type="InterPro" id="IPR038078">
    <property type="entry name" value="PhoU-like_sf"/>
</dbReference>
<dbReference type="GO" id="GO:0045936">
    <property type="term" value="P:negative regulation of phosphate metabolic process"/>
    <property type="evidence" value="ECO:0007669"/>
    <property type="project" value="InterPro"/>
</dbReference>
<dbReference type="SUPFAM" id="SSF109755">
    <property type="entry name" value="PhoU-like"/>
    <property type="match status" value="1"/>
</dbReference>
<dbReference type="Gene3D" id="1.20.58.220">
    <property type="entry name" value="Phosphate transport system protein phou homolog 2, domain 2"/>
    <property type="match status" value="1"/>
</dbReference>
<feature type="domain" description="PhoU" evidence="1">
    <location>
        <begin position="140"/>
        <end position="228"/>
    </location>
</feature>
<sequence length="339" mass="39128">MSEAEIRSLQKIKGGSYVITLPRWWVERTGVKKGQKIVVVSDPIGLRLIPQSLRKLPEVELIREDFTHIRHIRYVVFSYYMQGVNKITILSKDGFSPDERRELRRLRGELLGADIVEDTNNRISLKFITSVSEEAIHDRIARMAKFAYEVHEDTLQSMRERNLILAGEIVERIEEIMRQYRATYRYLTLSILNPYQPQAIKDVRELAVYSVVIRDLYMAVYYATQISKTLLELGNTQINKDIWGMLTEMYGVVVKMYENAVDAFKSEDVQFGDLFENAELFQAVKRIDAEVSSLLLGETNRINTQLLLISRNVRRSAGYAIALTDDIVNRQVIKKTGVA</sequence>
<dbReference type="AlphaFoldDB" id="A0A833EBA7"/>
<evidence type="ECO:0000259" key="1">
    <source>
        <dbReference type="Pfam" id="PF01895"/>
    </source>
</evidence>
<evidence type="ECO:0000313" key="2">
    <source>
        <dbReference type="EMBL" id="HIQ29029.1"/>
    </source>
</evidence>
<dbReference type="Pfam" id="PF01895">
    <property type="entry name" value="PhoU"/>
    <property type="match status" value="1"/>
</dbReference>
<gene>
    <name evidence="2" type="ORF">EYH45_00530</name>
</gene>
<evidence type="ECO:0000313" key="3">
    <source>
        <dbReference type="Proteomes" id="UP000608579"/>
    </source>
</evidence>